<evidence type="ECO:0000259" key="5">
    <source>
        <dbReference type="Pfam" id="PF21076"/>
    </source>
</evidence>
<dbReference type="InterPro" id="IPR007780">
    <property type="entry name" value="NAD_Glu_DH_bac"/>
</dbReference>
<name>A0A106C301_SHEFR</name>
<evidence type="ECO:0000259" key="6">
    <source>
        <dbReference type="Pfam" id="PF21077"/>
    </source>
</evidence>
<dbReference type="OMA" id="VHRPAYP"/>
<dbReference type="InterPro" id="IPR048381">
    <property type="entry name" value="GDH_C"/>
</dbReference>
<dbReference type="RefSeq" id="WP_011637677.1">
    <property type="nucleotide sequence ID" value="NZ_JBOZPG010000011.1"/>
</dbReference>
<dbReference type="InterPro" id="IPR049059">
    <property type="entry name" value="NAD_Glu_DH_HM1"/>
</dbReference>
<organism evidence="7">
    <name type="scientific">Shewanella frigidimarina</name>
    <dbReference type="NCBI Taxonomy" id="56812"/>
    <lineage>
        <taxon>Bacteria</taxon>
        <taxon>Pseudomonadati</taxon>
        <taxon>Pseudomonadota</taxon>
        <taxon>Gammaproteobacteria</taxon>
        <taxon>Alteromonadales</taxon>
        <taxon>Shewanellaceae</taxon>
        <taxon>Shewanella</taxon>
    </lineage>
</organism>
<dbReference type="InterPro" id="IPR046346">
    <property type="entry name" value="Aminoacid_DH-like_N_sf"/>
</dbReference>
<feature type="domain" description="NAD-glutamate dehydrogenase ACT3" evidence="6">
    <location>
        <begin position="554"/>
        <end position="631"/>
    </location>
</feature>
<dbReference type="Pfam" id="PF21078">
    <property type="entry name" value="GDH_HM3"/>
    <property type="match status" value="1"/>
</dbReference>
<dbReference type="EMBL" id="LRDC01000001">
    <property type="protein sequence ID" value="KVX03271.1"/>
    <property type="molecule type" value="Genomic_DNA"/>
</dbReference>
<dbReference type="SUPFAM" id="SSF51735">
    <property type="entry name" value="NAD(P)-binding Rossmann-fold domains"/>
    <property type="match status" value="1"/>
</dbReference>
<dbReference type="Pfam" id="PF05088">
    <property type="entry name" value="Bac_GDH_CD"/>
    <property type="match status" value="1"/>
</dbReference>
<feature type="domain" description="NAD-glutamate dehydrogenase catalytic" evidence="2">
    <location>
        <begin position="729"/>
        <end position="1223"/>
    </location>
</feature>
<dbReference type="PANTHER" id="PTHR43403:SF1">
    <property type="entry name" value="NAD-SPECIFIC GLUTAMATE DEHYDROGENASE"/>
    <property type="match status" value="1"/>
</dbReference>
<feature type="domain" description="NAD-specific glutamate dehydrogenase C-terminal" evidence="3">
    <location>
        <begin position="1268"/>
        <end position="1605"/>
    </location>
</feature>
<dbReference type="InterPro" id="IPR049062">
    <property type="entry name" value="NAD_Glu_DH_ACT2"/>
</dbReference>
<dbReference type="SUPFAM" id="SSF53223">
    <property type="entry name" value="Aminoacid dehydrogenase-like, N-terminal domain"/>
    <property type="match status" value="1"/>
</dbReference>
<dbReference type="Pfam" id="PF21075">
    <property type="entry name" value="GDH_ACT1"/>
    <property type="match status" value="1"/>
</dbReference>
<accession>A0A106C301</accession>
<dbReference type="Pfam" id="PF21077">
    <property type="entry name" value="GDH_ACT3"/>
    <property type="match status" value="1"/>
</dbReference>
<evidence type="ECO:0000313" key="8">
    <source>
        <dbReference type="Proteomes" id="UP000055702"/>
    </source>
</evidence>
<proteinExistence type="predicted"/>
<dbReference type="Pfam" id="PF21076">
    <property type="entry name" value="GDH_ACT2"/>
    <property type="match status" value="1"/>
</dbReference>
<gene>
    <name evidence="7" type="ORF">AWJ07_01480</name>
</gene>
<feature type="domain" description="NAD-glutamate dehydrogenase ACT2" evidence="5">
    <location>
        <begin position="409"/>
        <end position="498"/>
    </location>
</feature>
<dbReference type="Pfam" id="PF21079">
    <property type="entry name" value="GDH_HM2"/>
    <property type="match status" value="1"/>
</dbReference>
<dbReference type="Pfam" id="PF21074">
    <property type="entry name" value="GDH_C"/>
    <property type="match status" value="1"/>
</dbReference>
<evidence type="ECO:0000259" key="4">
    <source>
        <dbReference type="Pfam" id="PF21075"/>
    </source>
</evidence>
<dbReference type="GO" id="GO:0006538">
    <property type="term" value="P:L-glutamate catabolic process"/>
    <property type="evidence" value="ECO:0007669"/>
    <property type="project" value="InterPro"/>
</dbReference>
<dbReference type="InterPro" id="IPR049064">
    <property type="entry name" value="NAD_Glu_DH_ACT3"/>
</dbReference>
<dbReference type="GeneID" id="41837592"/>
<reference evidence="7 8" key="1">
    <citation type="submission" date="2016-01" db="EMBL/GenBank/DDBJ databases">
        <title>Draft genome of the antarctic isolate Shewanella frigidimarina Ag06-30.</title>
        <authorList>
            <person name="Parmeciano Di Noto G."/>
            <person name="Vazquez S."/>
            <person name="Mac Cormack W."/>
            <person name="Iriarte A."/>
            <person name="Quiroga C."/>
        </authorList>
    </citation>
    <scope>NUCLEOTIDE SEQUENCE [LARGE SCALE GENOMIC DNA]</scope>
    <source>
        <strain evidence="7 8">Ag06-30</strain>
    </source>
</reference>
<evidence type="ECO:0000259" key="3">
    <source>
        <dbReference type="Pfam" id="PF21074"/>
    </source>
</evidence>
<dbReference type="InterPro" id="IPR049058">
    <property type="entry name" value="NAD_Glu_DH_HM2"/>
</dbReference>
<feature type="domain" description="NAD-glutamate dehydrogenase N-terminal ACT1" evidence="4">
    <location>
        <begin position="34"/>
        <end position="177"/>
    </location>
</feature>
<evidence type="ECO:0000256" key="1">
    <source>
        <dbReference type="ARBA" id="ARBA00023002"/>
    </source>
</evidence>
<sequence>MALKDAMPSVLLENVVNLIHTKIPNSQAKQVEQFANCLYAHMSKDDLNARNDSDLYGAVVSLWNALNKTAQDQTHIRVFNPSQAKHGWQSTHSIIEVIQLDMPFLVDSLSMALNRMGITAHVMLHTPLAVVRGNNNNVSDVSFVNDTSDSSNNVAVFLVEIDKQNSDADIKAIEKEIQSVLADVSASVNDWQLMSDTLTDTIKQLPSRPFPGDKTELKESVDFLNYLNNHHFTLLGYRYYDLKRVEGDVELVPNIESSLGLMNRSKTSHSERGLLLSSLSDSARKEALDESLLVLTKSSAKSRVHRPAYVDYIGVKRFDKKGNVIGEDRFIGLYASNLYNRSPREIPLLGEKVQRILDNSGLAPRSHDYKALMNILENLPRDELIQAKDPELSNIAHGVLEMQDRDKLKLFVRKDGYGRFLSCLVYVSKDRYNTKLRQDTQRILAQHFKSTEDVEFTTYFSESTLARTHYIIKVDNNNMDVDVAAIERNLIEAARSWDDKLHTALNNAVGEQAGTGLTKRYLNAFPPSYKDDVLPSSAVVDMQHLEALDDEHKLGMLFYQPQETALNDNKVRLKLFHKDEPIHLSDVLPMLENFGLRVINERPYEVKTNDGATFWILDFLMTVQGAATENLADSQDRFQTALLQVWQKKLEDDGFNRMVLSTGLSGREVSILRAYAKYMRQIDATFSQSYIEETFSRYPKLADLLVKMFIRKFNPKLKTRTLSKFLEQVNIQLDDVSSLDDDRIIRRYLDLINATLRTNFYQTAIGGKAKDYISFKFAPGLIPEMPKPLPKFEIFVYSPRVEGVHLRGGKVARGGLRWSDRREDFRTEVLGLVKAQQVKNTVIVPVGAKGGFVCKQLPTEGGREALFTEGQECYRIFIRALLDISDNIVNGEVVPPVDVVRHDEDDPYLVVAADKGTATFSDIANAIAIEYNFWLGDAFASGGSNGYDHKKMGITARGAWESVKRHFREIGVDCQTTPFSCVAIGDMAGDVFGNGMLLSEQTQLVAAFNHMHIFIDPTPKIAESYAERQRLFVLPRSSWEDYNAKLISKGGGIFLRSAKSIKLTPEIKQMLDTDKDTMNPTELMKELLKMPVDLIWNGGIGTYVKSSKESHAEVGDRANDTLRVNGKEVRAKIIGEGGNLGCTQLGRIEYCANGGRMNTDFVDNVGGVDCSDNEVNIKIFLNTLVAEGELTVKQRNRLLEDMTDEVSDIVIKDCKDQTRTISVTQVHGVSQLKEQIRFIQYLEKDGKLDRALEFLPTDDDLAERLANGRALTRPELSVLVAYAKMVLKEQLVTPEITEDAFLSKLLVAYFPKKLQAKYADKMIAHPLRGEIIATSLANELVNDMGFNFVQRMQDETGATVAEAAICYTMAREIFGLDELTASITDLNGVTPAHVQGEMLHQLRRNMRRACRWFIRHRNRAHDIDQTVAFFKPVFEQLKANVDQYMIAAEVKVISAEITALTKENVPKAVAQVVAKMSTLFSALDIAQIAQIENKSVELVSETYFKLGAKVELHWFLEQISAQPVANHWQALARAAFREELDWQQRALSSAVLRTCTDTCDADSVINQWITLNKPLLERWYHMLADFKVSQTHEFAKFSVALRELNLLILHCEGQK</sequence>
<evidence type="ECO:0000259" key="2">
    <source>
        <dbReference type="Pfam" id="PF05088"/>
    </source>
</evidence>
<comment type="caution">
    <text evidence="7">The sequence shown here is derived from an EMBL/GenBank/DDBJ whole genome shotgun (WGS) entry which is preliminary data.</text>
</comment>
<protein>
    <submittedName>
        <fullName evidence="7">NAD-glutamate dehydrogenase</fullName>
    </submittedName>
</protein>
<dbReference type="InterPro" id="IPR049056">
    <property type="entry name" value="NAD_Glu_DH_HM3"/>
</dbReference>
<evidence type="ECO:0000313" key="7">
    <source>
        <dbReference type="EMBL" id="KVX03271.1"/>
    </source>
</evidence>
<dbReference type="GO" id="GO:0004352">
    <property type="term" value="F:glutamate dehydrogenase (NAD+) activity"/>
    <property type="evidence" value="ECO:0007669"/>
    <property type="project" value="InterPro"/>
</dbReference>
<keyword evidence="1" id="KW-0560">Oxidoreductase</keyword>
<dbReference type="GO" id="GO:0004069">
    <property type="term" value="F:L-aspartate:2-oxoglutarate aminotransferase activity"/>
    <property type="evidence" value="ECO:0007669"/>
    <property type="project" value="InterPro"/>
</dbReference>
<dbReference type="Pfam" id="PF21073">
    <property type="entry name" value="GDH_HM1"/>
    <property type="match status" value="1"/>
</dbReference>
<dbReference type="InterPro" id="IPR028971">
    <property type="entry name" value="NAD-GDH_cat"/>
</dbReference>
<dbReference type="PIRSF" id="PIRSF036761">
    <property type="entry name" value="GDH_Mll4104"/>
    <property type="match status" value="1"/>
</dbReference>
<dbReference type="InterPro" id="IPR024727">
    <property type="entry name" value="NAD_Glu_DH_N_ACT1"/>
</dbReference>
<dbReference type="InterPro" id="IPR036291">
    <property type="entry name" value="NAD(P)-bd_dom_sf"/>
</dbReference>
<dbReference type="PANTHER" id="PTHR43403">
    <property type="entry name" value="NAD-SPECIFIC GLUTAMATE DEHYDROGENASE"/>
    <property type="match status" value="1"/>
</dbReference>
<dbReference type="Proteomes" id="UP000055702">
    <property type="component" value="Unassembled WGS sequence"/>
</dbReference>